<proteinExistence type="predicted"/>
<dbReference type="EMBL" id="FNRA01000002">
    <property type="protein sequence ID" value="SEA23331.1"/>
    <property type="molecule type" value="Genomic_DNA"/>
</dbReference>
<protein>
    <submittedName>
        <fullName evidence="1">Uncharacterized protein</fullName>
    </submittedName>
</protein>
<reference evidence="1 2" key="1">
    <citation type="submission" date="2016-10" db="EMBL/GenBank/DDBJ databases">
        <authorList>
            <person name="de Groot N.N."/>
        </authorList>
    </citation>
    <scope>NUCLEOTIDE SEQUENCE [LARGE SCALE GENOMIC DNA]</scope>
    <source>
        <strain evidence="1 2">DSM 19033</strain>
    </source>
</reference>
<gene>
    <name evidence="1" type="ORF">SAMN05443550_102369</name>
</gene>
<name>A0A1H3ZIV1_9SPHI</name>
<dbReference type="Proteomes" id="UP000198850">
    <property type="component" value="Unassembled WGS sequence"/>
</dbReference>
<keyword evidence="2" id="KW-1185">Reference proteome</keyword>
<dbReference type="AlphaFoldDB" id="A0A1H3ZIV1"/>
<organism evidence="1 2">
    <name type="scientific">Pedobacter hartonius</name>
    <dbReference type="NCBI Taxonomy" id="425514"/>
    <lineage>
        <taxon>Bacteria</taxon>
        <taxon>Pseudomonadati</taxon>
        <taxon>Bacteroidota</taxon>
        <taxon>Sphingobacteriia</taxon>
        <taxon>Sphingobacteriales</taxon>
        <taxon>Sphingobacteriaceae</taxon>
        <taxon>Pedobacter</taxon>
    </lineage>
</organism>
<dbReference type="STRING" id="425514.SAMN05443550_102369"/>
<evidence type="ECO:0000313" key="2">
    <source>
        <dbReference type="Proteomes" id="UP000198850"/>
    </source>
</evidence>
<accession>A0A1H3ZIV1</accession>
<evidence type="ECO:0000313" key="1">
    <source>
        <dbReference type="EMBL" id="SEA23331.1"/>
    </source>
</evidence>
<sequence>MVERYLRTAKELGIIEFRGAAKTGGYYLSNKFRKLTDLKS</sequence>